<evidence type="ECO:0000313" key="1">
    <source>
        <dbReference type="EMBL" id="CAH7688458.1"/>
    </source>
</evidence>
<dbReference type="EMBL" id="CALTRL010005984">
    <property type="protein sequence ID" value="CAH7688458.1"/>
    <property type="molecule type" value="Genomic_DNA"/>
</dbReference>
<dbReference type="GO" id="GO:0009088">
    <property type="term" value="P:threonine biosynthetic process"/>
    <property type="evidence" value="ECO:0007669"/>
    <property type="project" value="TreeGrafter"/>
</dbReference>
<proteinExistence type="predicted"/>
<dbReference type="GO" id="GO:0004795">
    <property type="term" value="F:threonine synthase activity"/>
    <property type="evidence" value="ECO:0007669"/>
    <property type="project" value="TreeGrafter"/>
</dbReference>
<name>A0AAV0BS83_PHAPC</name>
<reference evidence="1" key="1">
    <citation type="submission" date="2022-06" db="EMBL/GenBank/DDBJ databases">
        <authorList>
            <consortium name="SYNGENTA / RWTH Aachen University"/>
        </authorList>
    </citation>
    <scope>NUCLEOTIDE SEQUENCE</scope>
</reference>
<accession>A0AAV0BS83</accession>
<dbReference type="Proteomes" id="UP001153365">
    <property type="component" value="Unassembled WGS sequence"/>
</dbReference>
<feature type="non-terminal residue" evidence="1">
    <location>
        <position position="1"/>
    </location>
</feature>
<gene>
    <name evidence="1" type="ORF">PPACK8108_LOCUS23428</name>
</gene>
<keyword evidence="2" id="KW-1185">Reference proteome</keyword>
<dbReference type="SUPFAM" id="SSF53686">
    <property type="entry name" value="Tryptophan synthase beta subunit-like PLP-dependent enzymes"/>
    <property type="match status" value="1"/>
</dbReference>
<feature type="non-terminal residue" evidence="1">
    <location>
        <position position="65"/>
    </location>
</feature>
<comment type="caution">
    <text evidence="1">The sequence shown here is derived from an EMBL/GenBank/DDBJ whole genome shotgun (WGS) entry which is preliminary data.</text>
</comment>
<organism evidence="1 2">
    <name type="scientific">Phakopsora pachyrhizi</name>
    <name type="common">Asian soybean rust disease fungus</name>
    <dbReference type="NCBI Taxonomy" id="170000"/>
    <lineage>
        <taxon>Eukaryota</taxon>
        <taxon>Fungi</taxon>
        <taxon>Dikarya</taxon>
        <taxon>Basidiomycota</taxon>
        <taxon>Pucciniomycotina</taxon>
        <taxon>Pucciniomycetes</taxon>
        <taxon>Pucciniales</taxon>
        <taxon>Phakopsoraceae</taxon>
        <taxon>Phakopsora</taxon>
    </lineage>
</organism>
<dbReference type="InterPro" id="IPR036052">
    <property type="entry name" value="TrpB-like_PALP_sf"/>
</dbReference>
<dbReference type="AlphaFoldDB" id="A0AAV0BS83"/>
<dbReference type="PANTHER" id="PTHR42690">
    <property type="entry name" value="THREONINE SYNTHASE FAMILY MEMBER"/>
    <property type="match status" value="1"/>
</dbReference>
<dbReference type="InterPro" id="IPR051166">
    <property type="entry name" value="Threonine_Synthase"/>
</dbReference>
<dbReference type="Gene3D" id="3.40.50.1100">
    <property type="match status" value="1"/>
</dbReference>
<evidence type="ECO:0000313" key="2">
    <source>
        <dbReference type="Proteomes" id="UP001153365"/>
    </source>
</evidence>
<dbReference type="PANTHER" id="PTHR42690:SF1">
    <property type="entry name" value="THREONINE SYNTHASE-LIKE 2"/>
    <property type="match status" value="1"/>
</dbReference>
<sequence>RNSLTVLGATSGDTGSVAIYGLRGKKDISIYILHPHKKISHIQEAQMTMVSNRNVFNISLDGTFD</sequence>
<protein>
    <submittedName>
        <fullName evidence="1">Tryptophan synthase beta subunit-like PLP-dependent enzyme</fullName>
    </submittedName>
</protein>